<dbReference type="Proteomes" id="UP000631653">
    <property type="component" value="Unassembled WGS sequence"/>
</dbReference>
<comment type="caution">
    <text evidence="1">The sequence shown here is derived from an EMBL/GenBank/DDBJ whole genome shotgun (WGS) entry which is preliminary data.</text>
</comment>
<gene>
    <name evidence="1" type="ORF">GOB81_13355</name>
</gene>
<reference evidence="1 2" key="1">
    <citation type="journal article" date="2020" name="Int. J. Syst. Evol. Microbiol.">
        <title>Novel acetic acid bacteria from cider fermentations: Acetobacter conturbans sp. nov. and Acetobacter fallax sp. nov.</title>
        <authorList>
            <person name="Sombolestani A.S."/>
            <person name="Cleenwerck I."/>
            <person name="Cnockaert M."/>
            <person name="Borremans W."/>
            <person name="Wieme A.D."/>
            <person name="De Vuyst L."/>
            <person name="Vandamme P."/>
        </authorList>
    </citation>
    <scope>NUCLEOTIDE SEQUENCE [LARGE SCALE GENOMIC DNA]</scope>
    <source>
        <strain evidence="1 2">LMG 1627</strain>
    </source>
</reference>
<organism evidence="1 2">
    <name type="scientific">Acetobacter conturbans</name>
    <dbReference type="NCBI Taxonomy" id="1737472"/>
    <lineage>
        <taxon>Bacteria</taxon>
        <taxon>Pseudomonadati</taxon>
        <taxon>Pseudomonadota</taxon>
        <taxon>Alphaproteobacteria</taxon>
        <taxon>Acetobacterales</taxon>
        <taxon>Acetobacteraceae</taxon>
        <taxon>Acetobacter</taxon>
    </lineage>
</organism>
<name>A0ABX0K379_9PROT</name>
<accession>A0ABX0K379</accession>
<proteinExistence type="predicted"/>
<evidence type="ECO:0000313" key="2">
    <source>
        <dbReference type="Proteomes" id="UP000631653"/>
    </source>
</evidence>
<protein>
    <recommendedName>
        <fullName evidence="3">HTH araC/xylS-type domain-containing protein</fullName>
    </recommendedName>
</protein>
<evidence type="ECO:0000313" key="1">
    <source>
        <dbReference type="EMBL" id="NHN89599.1"/>
    </source>
</evidence>
<keyword evidence="2" id="KW-1185">Reference proteome</keyword>
<dbReference type="EMBL" id="WOSY01000014">
    <property type="protein sequence ID" value="NHN89599.1"/>
    <property type="molecule type" value="Genomic_DNA"/>
</dbReference>
<dbReference type="RefSeq" id="WP_173570929.1">
    <property type="nucleotide sequence ID" value="NZ_WOSY01000014.1"/>
</dbReference>
<sequence length="73" mass="8092">MAERAAAHRFYVSILISFVSQGHSDTGMDGAEFFSCLVHKGFKTLFQKLAAGDLTRVLRTRMLTIRLAASLQC</sequence>
<evidence type="ECO:0008006" key="3">
    <source>
        <dbReference type="Google" id="ProtNLM"/>
    </source>
</evidence>